<name>A0A937RJ95_9ACTN</name>
<evidence type="ECO:0000256" key="2">
    <source>
        <dbReference type="ARBA" id="ARBA00022643"/>
    </source>
</evidence>
<dbReference type="InterPro" id="IPR011251">
    <property type="entry name" value="Luciferase-like_dom"/>
</dbReference>
<feature type="domain" description="Luciferase-like" evidence="6">
    <location>
        <begin position="2"/>
        <end position="297"/>
    </location>
</feature>
<accession>A0A937RJ95</accession>
<feature type="compositionally biased region" description="Basic and acidic residues" evidence="5">
    <location>
        <begin position="336"/>
        <end position="350"/>
    </location>
</feature>
<dbReference type="Pfam" id="PF00296">
    <property type="entry name" value="Bac_luciferase"/>
    <property type="match status" value="1"/>
</dbReference>
<keyword evidence="2" id="KW-0288">FMN</keyword>
<dbReference type="PANTHER" id="PTHR42847:SF4">
    <property type="entry name" value="ALKANESULFONATE MONOOXYGENASE-RELATED"/>
    <property type="match status" value="1"/>
</dbReference>
<gene>
    <name evidence="7" type="ORF">I7412_22410</name>
</gene>
<dbReference type="EMBL" id="JAEACQ010000238">
    <property type="protein sequence ID" value="MBL7629869.1"/>
    <property type="molecule type" value="Genomic_DNA"/>
</dbReference>
<evidence type="ECO:0000256" key="3">
    <source>
        <dbReference type="ARBA" id="ARBA00023002"/>
    </source>
</evidence>
<evidence type="ECO:0000313" key="7">
    <source>
        <dbReference type="EMBL" id="MBL7629869.1"/>
    </source>
</evidence>
<dbReference type="GO" id="GO:0046306">
    <property type="term" value="P:alkanesulfonate catabolic process"/>
    <property type="evidence" value="ECO:0007669"/>
    <property type="project" value="TreeGrafter"/>
</dbReference>
<sequence>MQVARAAEHAGFDRVLIPCSFSNGSYGLDAPYVDAYTSGMACLAATTRLEVLIAHRPGFVNPGVFAHMCATADEWSGGRLALNIVTAGVPGDMEQYGDVLDHDARYRRASEFVDIIRSLWTLRDTNHGGEFYRMADARLAAMPVQPNGPAIHLVGASPAAIAMAAAQADVYMMQAHTVEETGRRITEVRNLAAELGRSIRFAVWSRIITAETDEEARRRMRDFVAHADPQIAVAHAVHRRRSESIEDVRLRVNSSIDTWLAPNIWSGVAHLTHGAAWVGSYEAIAELMCRYTEVGVTDFQLTGHPYLEEAYHVGEHIIPVVKRKLAERSQGAATATEEKSRVRPDERWTT</sequence>
<evidence type="ECO:0000256" key="1">
    <source>
        <dbReference type="ARBA" id="ARBA00022630"/>
    </source>
</evidence>
<dbReference type="Proteomes" id="UP000604475">
    <property type="component" value="Unassembled WGS sequence"/>
</dbReference>
<dbReference type="Gene3D" id="3.20.20.30">
    <property type="entry name" value="Luciferase-like domain"/>
    <property type="match status" value="1"/>
</dbReference>
<keyword evidence="8" id="KW-1185">Reference proteome</keyword>
<dbReference type="SUPFAM" id="SSF51679">
    <property type="entry name" value="Bacterial luciferase-like"/>
    <property type="match status" value="1"/>
</dbReference>
<keyword evidence="1" id="KW-0285">Flavoprotein</keyword>
<keyword evidence="4" id="KW-0503">Monooxygenase</keyword>
<dbReference type="InterPro" id="IPR050172">
    <property type="entry name" value="SsuD_RutA_monooxygenase"/>
</dbReference>
<protein>
    <submittedName>
        <fullName evidence="7">LLM class flavin-dependent oxidoreductase</fullName>
    </submittedName>
</protein>
<evidence type="ECO:0000259" key="6">
    <source>
        <dbReference type="Pfam" id="PF00296"/>
    </source>
</evidence>
<feature type="region of interest" description="Disordered" evidence="5">
    <location>
        <begin position="329"/>
        <end position="350"/>
    </location>
</feature>
<comment type="caution">
    <text evidence="7">The sequence shown here is derived from an EMBL/GenBank/DDBJ whole genome shotgun (WGS) entry which is preliminary data.</text>
</comment>
<keyword evidence="3" id="KW-0560">Oxidoreductase</keyword>
<dbReference type="AlphaFoldDB" id="A0A937RJ95"/>
<reference evidence="7" key="1">
    <citation type="submission" date="2020-12" db="EMBL/GenBank/DDBJ databases">
        <title>Genomic characterization of non-nitrogen-fixing Frankia strains.</title>
        <authorList>
            <person name="Carlos-Shanley C."/>
            <person name="Guerra T."/>
            <person name="Hahn D."/>
        </authorList>
    </citation>
    <scope>NUCLEOTIDE SEQUENCE</scope>
    <source>
        <strain evidence="7">CN6</strain>
    </source>
</reference>
<evidence type="ECO:0000313" key="8">
    <source>
        <dbReference type="Proteomes" id="UP000604475"/>
    </source>
</evidence>
<evidence type="ECO:0000256" key="5">
    <source>
        <dbReference type="SAM" id="MobiDB-lite"/>
    </source>
</evidence>
<dbReference type="PANTHER" id="PTHR42847">
    <property type="entry name" value="ALKANESULFONATE MONOOXYGENASE"/>
    <property type="match status" value="1"/>
</dbReference>
<dbReference type="InterPro" id="IPR036661">
    <property type="entry name" value="Luciferase-like_sf"/>
</dbReference>
<organism evidence="7 8">
    <name type="scientific">Frankia nepalensis</name>
    <dbReference type="NCBI Taxonomy" id="1836974"/>
    <lineage>
        <taxon>Bacteria</taxon>
        <taxon>Bacillati</taxon>
        <taxon>Actinomycetota</taxon>
        <taxon>Actinomycetes</taxon>
        <taxon>Frankiales</taxon>
        <taxon>Frankiaceae</taxon>
        <taxon>Frankia</taxon>
    </lineage>
</organism>
<proteinExistence type="predicted"/>
<dbReference type="GO" id="GO:0008726">
    <property type="term" value="F:alkanesulfonate monooxygenase activity"/>
    <property type="evidence" value="ECO:0007669"/>
    <property type="project" value="TreeGrafter"/>
</dbReference>
<evidence type="ECO:0000256" key="4">
    <source>
        <dbReference type="ARBA" id="ARBA00023033"/>
    </source>
</evidence>